<evidence type="ECO:0000256" key="2">
    <source>
        <dbReference type="ARBA" id="ARBA00004906"/>
    </source>
</evidence>
<accession>A0ABN7WMV8</accession>
<organism evidence="14 15">
    <name type="scientific">Gigaspora margarita</name>
    <dbReference type="NCBI Taxonomy" id="4874"/>
    <lineage>
        <taxon>Eukaryota</taxon>
        <taxon>Fungi</taxon>
        <taxon>Fungi incertae sedis</taxon>
        <taxon>Mucoromycota</taxon>
        <taxon>Glomeromycotina</taxon>
        <taxon>Glomeromycetes</taxon>
        <taxon>Diversisporales</taxon>
        <taxon>Gigasporaceae</taxon>
        <taxon>Gigaspora</taxon>
    </lineage>
</organism>
<keyword evidence="11" id="KW-0472">Membrane</keyword>
<dbReference type="InterPro" id="IPR006845">
    <property type="entry name" value="Pex_N"/>
</dbReference>
<comment type="caution">
    <text evidence="14">The sequence shown here is derived from an EMBL/GenBank/DDBJ whole genome shotgun (WGS) entry which is preliminary data.</text>
</comment>
<sequence>MQTAGSARLTANVYKAESTLRPTTRAEPIIREAFKPELLAALQLVMYRFSICESGASYGTRLKNLKYRNKRRLSGGLQSTQKGAILTKSQKYVFGAMTIGGPT</sequence>
<keyword evidence="7" id="KW-0863">Zinc-finger</keyword>
<comment type="pathway">
    <text evidence="2">Protein modification; protein ubiquitination.</text>
</comment>
<evidence type="ECO:0000256" key="11">
    <source>
        <dbReference type="ARBA" id="ARBA00023136"/>
    </source>
</evidence>
<evidence type="ECO:0000256" key="5">
    <source>
        <dbReference type="ARBA" id="ARBA00022692"/>
    </source>
</evidence>
<protein>
    <submittedName>
        <fullName evidence="14">35408_t:CDS:1</fullName>
    </submittedName>
</protein>
<evidence type="ECO:0000256" key="10">
    <source>
        <dbReference type="ARBA" id="ARBA00022989"/>
    </source>
</evidence>
<name>A0ABN7WMV8_GIGMA</name>
<keyword evidence="12" id="KW-0576">Peroxisome</keyword>
<keyword evidence="6" id="KW-0479">Metal-binding</keyword>
<evidence type="ECO:0000256" key="4">
    <source>
        <dbReference type="ARBA" id="ARBA00022448"/>
    </source>
</evidence>
<comment type="similarity">
    <text evidence="3">Belongs to the pex2/pex10/pex12 family.</text>
</comment>
<dbReference type="Pfam" id="PF04757">
    <property type="entry name" value="Pex2_Pex12"/>
    <property type="match status" value="1"/>
</dbReference>
<keyword evidence="15" id="KW-1185">Reference proteome</keyword>
<evidence type="ECO:0000256" key="6">
    <source>
        <dbReference type="ARBA" id="ARBA00022723"/>
    </source>
</evidence>
<feature type="domain" description="Pex N-terminal" evidence="13">
    <location>
        <begin position="33"/>
        <end position="102"/>
    </location>
</feature>
<gene>
    <name evidence="14" type="ORF">GMARGA_LOCUS32977</name>
</gene>
<evidence type="ECO:0000256" key="12">
    <source>
        <dbReference type="ARBA" id="ARBA00023140"/>
    </source>
</evidence>
<evidence type="ECO:0000259" key="13">
    <source>
        <dbReference type="Pfam" id="PF04757"/>
    </source>
</evidence>
<reference evidence="14 15" key="1">
    <citation type="submission" date="2021-06" db="EMBL/GenBank/DDBJ databases">
        <authorList>
            <person name="Kallberg Y."/>
            <person name="Tangrot J."/>
            <person name="Rosling A."/>
        </authorList>
    </citation>
    <scope>NUCLEOTIDE SEQUENCE [LARGE SCALE GENOMIC DNA]</scope>
    <source>
        <strain evidence="14 15">120-4 pot B 10/14</strain>
    </source>
</reference>
<dbReference type="EMBL" id="CAJVQB010053322">
    <property type="protein sequence ID" value="CAG8836324.1"/>
    <property type="molecule type" value="Genomic_DNA"/>
</dbReference>
<proteinExistence type="inferred from homology"/>
<evidence type="ECO:0000256" key="7">
    <source>
        <dbReference type="ARBA" id="ARBA00022771"/>
    </source>
</evidence>
<comment type="subcellular location">
    <subcellularLocation>
        <location evidence="1">Peroxisome membrane</location>
        <topology evidence="1">Multi-pass membrane protein</topology>
    </subcellularLocation>
</comment>
<evidence type="ECO:0000256" key="3">
    <source>
        <dbReference type="ARBA" id="ARBA00008704"/>
    </source>
</evidence>
<keyword evidence="8" id="KW-0862">Zinc</keyword>
<evidence type="ECO:0000256" key="1">
    <source>
        <dbReference type="ARBA" id="ARBA00004585"/>
    </source>
</evidence>
<keyword evidence="5" id="KW-0812">Transmembrane</keyword>
<keyword evidence="10" id="KW-1133">Transmembrane helix</keyword>
<evidence type="ECO:0000313" key="14">
    <source>
        <dbReference type="EMBL" id="CAG8836324.1"/>
    </source>
</evidence>
<dbReference type="Proteomes" id="UP000789901">
    <property type="component" value="Unassembled WGS sequence"/>
</dbReference>
<evidence type="ECO:0000313" key="15">
    <source>
        <dbReference type="Proteomes" id="UP000789901"/>
    </source>
</evidence>
<evidence type="ECO:0000256" key="9">
    <source>
        <dbReference type="ARBA" id="ARBA00022927"/>
    </source>
</evidence>
<keyword evidence="9" id="KW-0653">Protein transport</keyword>
<keyword evidence="4" id="KW-0813">Transport</keyword>
<evidence type="ECO:0000256" key="8">
    <source>
        <dbReference type="ARBA" id="ARBA00022833"/>
    </source>
</evidence>